<dbReference type="AlphaFoldDB" id="A0A0G4I284"/>
<dbReference type="EMBL" id="CDMZ01004822">
    <property type="protein sequence ID" value="CEM51032.1"/>
    <property type="molecule type" value="Genomic_DNA"/>
</dbReference>
<feature type="region of interest" description="Disordered" evidence="2">
    <location>
        <begin position="1"/>
        <end position="54"/>
    </location>
</feature>
<name>A0A0G4I284_9ALVE</name>
<dbReference type="VEuPathDB" id="CryptoDB:Cvel_34998"/>
<protein>
    <submittedName>
        <fullName evidence="3">Uncharacterized protein</fullName>
    </submittedName>
</protein>
<sequence>MRTPSPTRHEGRPFEVFGDASSAGALEEEAREEDRDGGGSTYTGEAVGAGMARRRREEAMDDPMMMRGGEWFIGGETEEERANREVQLQADIVLTHDRTAQAGELAEAAREAIRQQEYLNANTYLDEAEALMQSVSWVIENELPLPYVDLQPGSNGFIMMQQLRESRENLEANIAEVRRALGRAEWEEEIAAAHERAGRTLEWASAAEEMWGRGDAQEAEIYQEEAEMEAAAVQFIVENVLPRAWETGTDVSPGTAGFDLLQGLQQSLEDINAMLEGTTRL</sequence>
<reference evidence="3" key="1">
    <citation type="submission" date="2014-11" db="EMBL/GenBank/DDBJ databases">
        <authorList>
            <person name="Otto D Thomas"/>
            <person name="Naeem Raeece"/>
        </authorList>
    </citation>
    <scope>NUCLEOTIDE SEQUENCE</scope>
</reference>
<organism evidence="3">
    <name type="scientific">Chromera velia CCMP2878</name>
    <dbReference type="NCBI Taxonomy" id="1169474"/>
    <lineage>
        <taxon>Eukaryota</taxon>
        <taxon>Sar</taxon>
        <taxon>Alveolata</taxon>
        <taxon>Colpodellida</taxon>
        <taxon>Chromeraceae</taxon>
        <taxon>Chromera</taxon>
    </lineage>
</organism>
<evidence type="ECO:0000256" key="1">
    <source>
        <dbReference type="SAM" id="Coils"/>
    </source>
</evidence>
<dbReference type="PhylomeDB" id="A0A0G4I284"/>
<evidence type="ECO:0000313" key="3">
    <source>
        <dbReference type="EMBL" id="CEM51032.1"/>
    </source>
</evidence>
<proteinExistence type="predicted"/>
<feature type="coiled-coil region" evidence="1">
    <location>
        <begin position="160"/>
        <end position="187"/>
    </location>
</feature>
<accession>A0A0G4I284</accession>
<gene>
    <name evidence="3" type="ORF">Cvel_34998</name>
</gene>
<keyword evidence="1" id="KW-0175">Coiled coil</keyword>
<evidence type="ECO:0000256" key="2">
    <source>
        <dbReference type="SAM" id="MobiDB-lite"/>
    </source>
</evidence>